<dbReference type="Proteomes" id="UP001054945">
    <property type="component" value="Unassembled WGS sequence"/>
</dbReference>
<evidence type="ECO:0000313" key="2">
    <source>
        <dbReference type="EMBL" id="GIY94574.1"/>
    </source>
</evidence>
<organism evidence="2 3">
    <name type="scientific">Caerostris extrusa</name>
    <name type="common">Bark spider</name>
    <name type="synonym">Caerostris bankana</name>
    <dbReference type="NCBI Taxonomy" id="172846"/>
    <lineage>
        <taxon>Eukaryota</taxon>
        <taxon>Metazoa</taxon>
        <taxon>Ecdysozoa</taxon>
        <taxon>Arthropoda</taxon>
        <taxon>Chelicerata</taxon>
        <taxon>Arachnida</taxon>
        <taxon>Araneae</taxon>
        <taxon>Araneomorphae</taxon>
        <taxon>Entelegynae</taxon>
        <taxon>Araneoidea</taxon>
        <taxon>Araneidae</taxon>
        <taxon>Caerostris</taxon>
    </lineage>
</organism>
<gene>
    <name evidence="2" type="ORF">CEXT_78441</name>
</gene>
<evidence type="ECO:0000256" key="1">
    <source>
        <dbReference type="SAM" id="MobiDB-lite"/>
    </source>
</evidence>
<accession>A0AAV4XKQ6</accession>
<dbReference type="EMBL" id="BPLR01017802">
    <property type="protein sequence ID" value="GIY94574.1"/>
    <property type="molecule type" value="Genomic_DNA"/>
</dbReference>
<reference evidence="2 3" key="1">
    <citation type="submission" date="2021-06" db="EMBL/GenBank/DDBJ databases">
        <title>Caerostris extrusa draft genome.</title>
        <authorList>
            <person name="Kono N."/>
            <person name="Arakawa K."/>
        </authorList>
    </citation>
    <scope>NUCLEOTIDE SEQUENCE [LARGE SCALE GENOMIC DNA]</scope>
</reference>
<evidence type="ECO:0000313" key="3">
    <source>
        <dbReference type="Proteomes" id="UP001054945"/>
    </source>
</evidence>
<feature type="region of interest" description="Disordered" evidence="1">
    <location>
        <begin position="95"/>
        <end position="118"/>
    </location>
</feature>
<comment type="caution">
    <text evidence="2">The sequence shown here is derived from an EMBL/GenBank/DDBJ whole genome shotgun (WGS) entry which is preliminary data.</text>
</comment>
<sequence length="135" mass="15552">MIVSEKLEAEEAMTKLYSTAKRFSQRYISPLVLRQIYRLYCKWRSLVRNRNGWWDSRKDERSGSQAIVGSWDLRIRFVHCALSAGTLFLGALRRQQSGGPPARHTVRARRPPGQDLRLQPTVIRSQALADEAPRS</sequence>
<dbReference type="AlphaFoldDB" id="A0AAV4XKQ6"/>
<name>A0AAV4XKQ6_CAEEX</name>
<keyword evidence="3" id="KW-1185">Reference proteome</keyword>
<protein>
    <submittedName>
        <fullName evidence="2">Uncharacterized protein</fullName>
    </submittedName>
</protein>
<proteinExistence type="predicted"/>